<feature type="domain" description="DUF3456" evidence="3">
    <location>
        <begin position="148"/>
        <end position="299"/>
    </location>
</feature>
<dbReference type="PANTHER" id="PTHR15382">
    <property type="entry name" value="CTG4A-RELATED"/>
    <property type="match status" value="1"/>
</dbReference>
<sequence>MRLNISTKVVGKNTILVPYREHHVPKYHTWMRSEELQKLTASEPLTLEEEYRMQKTWQEDDDKCTFIILDKHKYDQNHDENDSMIGDTNIFITDNDSMVGEIEIMIAEESARGSKRGWEAVILMLLYGINQDIDVKTEEDVGVKYANRCEVCKVLATELQGRLEETGKVHDVIEIGYSLDDVQPKKKTKYEKSELRLIESLEGVCERILEYNIHKERQDSTRFAKGMSQTFQTLHGLVDKGVKVDLGIPYELWDKPSAEITHMKTQCESLLEENESAIEEWYWNHQGKTDLKHFLCTKNALKNTDDSCLFEKLEPKSKGEKGSKYDKSEL</sequence>
<feature type="domain" description="N-acetyltransferase" evidence="4">
    <location>
        <begin position="15"/>
        <end position="130"/>
    </location>
</feature>
<evidence type="ECO:0000313" key="5">
    <source>
        <dbReference type="EMBL" id="KPJ13776.1"/>
    </source>
</evidence>
<keyword evidence="2" id="KW-0732">Signal</keyword>
<organism evidence="5 6">
    <name type="scientific">Papilio machaon</name>
    <name type="common">Old World swallowtail butterfly</name>
    <dbReference type="NCBI Taxonomy" id="76193"/>
    <lineage>
        <taxon>Eukaryota</taxon>
        <taxon>Metazoa</taxon>
        <taxon>Ecdysozoa</taxon>
        <taxon>Arthropoda</taxon>
        <taxon>Hexapoda</taxon>
        <taxon>Insecta</taxon>
        <taxon>Pterygota</taxon>
        <taxon>Neoptera</taxon>
        <taxon>Endopterygota</taxon>
        <taxon>Lepidoptera</taxon>
        <taxon>Glossata</taxon>
        <taxon>Ditrysia</taxon>
        <taxon>Papilionoidea</taxon>
        <taxon>Papilionidae</taxon>
        <taxon>Papilioninae</taxon>
        <taxon>Papilio</taxon>
    </lineage>
</organism>
<dbReference type="Proteomes" id="UP000053240">
    <property type="component" value="Unassembled WGS sequence"/>
</dbReference>
<evidence type="ECO:0000259" key="4">
    <source>
        <dbReference type="Pfam" id="PF13302"/>
    </source>
</evidence>
<dbReference type="InterPro" id="IPR021852">
    <property type="entry name" value="DUF3456"/>
</dbReference>
<proteinExistence type="inferred from homology"/>
<evidence type="ECO:0000313" key="6">
    <source>
        <dbReference type="Proteomes" id="UP000053240"/>
    </source>
</evidence>
<dbReference type="Gene3D" id="3.40.630.30">
    <property type="match status" value="1"/>
</dbReference>
<dbReference type="InParanoid" id="A0A194RCZ0"/>
<accession>A0A194RCZ0</accession>
<protein>
    <submittedName>
        <fullName evidence="5">Protein canopy-like 4</fullName>
    </submittedName>
</protein>
<dbReference type="Pfam" id="PF13302">
    <property type="entry name" value="Acetyltransf_3"/>
    <property type="match status" value="1"/>
</dbReference>
<evidence type="ECO:0000256" key="1">
    <source>
        <dbReference type="ARBA" id="ARBA00007285"/>
    </source>
</evidence>
<gene>
    <name evidence="5" type="ORF">RR48_10960</name>
</gene>
<dbReference type="Pfam" id="PF11938">
    <property type="entry name" value="DUF3456"/>
    <property type="match status" value="1"/>
</dbReference>
<evidence type="ECO:0000256" key="2">
    <source>
        <dbReference type="ARBA" id="ARBA00022729"/>
    </source>
</evidence>
<name>A0A194RCZ0_PAPMA</name>
<keyword evidence="6" id="KW-1185">Reference proteome</keyword>
<dbReference type="InterPro" id="IPR016181">
    <property type="entry name" value="Acyl_CoA_acyltransferase"/>
</dbReference>
<reference evidence="5 6" key="1">
    <citation type="journal article" date="2015" name="Nat. Commun.">
        <title>Outbred genome sequencing and CRISPR/Cas9 gene editing in butterflies.</title>
        <authorList>
            <person name="Li X."/>
            <person name="Fan D."/>
            <person name="Zhang W."/>
            <person name="Liu G."/>
            <person name="Zhang L."/>
            <person name="Zhao L."/>
            <person name="Fang X."/>
            <person name="Chen L."/>
            <person name="Dong Y."/>
            <person name="Chen Y."/>
            <person name="Ding Y."/>
            <person name="Zhao R."/>
            <person name="Feng M."/>
            <person name="Zhu Y."/>
            <person name="Feng Y."/>
            <person name="Jiang X."/>
            <person name="Zhu D."/>
            <person name="Xiang H."/>
            <person name="Feng X."/>
            <person name="Li S."/>
            <person name="Wang J."/>
            <person name="Zhang G."/>
            <person name="Kronforst M.R."/>
            <person name="Wang W."/>
        </authorList>
    </citation>
    <scope>NUCLEOTIDE SEQUENCE [LARGE SCALE GENOMIC DNA]</scope>
    <source>
        <strain evidence="5">Ya'a_city_454_Pm</strain>
        <tissue evidence="5">Whole body</tissue>
    </source>
</reference>
<dbReference type="PANTHER" id="PTHR15382:SF8">
    <property type="entry name" value="CANOPY B"/>
    <property type="match status" value="1"/>
</dbReference>
<evidence type="ECO:0000259" key="3">
    <source>
        <dbReference type="Pfam" id="PF11938"/>
    </source>
</evidence>
<dbReference type="STRING" id="76193.A0A194RCZ0"/>
<dbReference type="AlphaFoldDB" id="A0A194RCZ0"/>
<dbReference type="FunCoup" id="A0A194RCZ0">
    <property type="interactions" value="815"/>
</dbReference>
<dbReference type="EMBL" id="KQ460615">
    <property type="protein sequence ID" value="KPJ13776.1"/>
    <property type="molecule type" value="Genomic_DNA"/>
</dbReference>
<dbReference type="InterPro" id="IPR000182">
    <property type="entry name" value="GNAT_dom"/>
</dbReference>
<comment type="similarity">
    <text evidence="1">Belongs to the canopy family.</text>
</comment>
<dbReference type="SUPFAM" id="SSF55729">
    <property type="entry name" value="Acyl-CoA N-acyltransferases (Nat)"/>
    <property type="match status" value="1"/>
</dbReference>
<dbReference type="GO" id="GO:0016747">
    <property type="term" value="F:acyltransferase activity, transferring groups other than amino-acyl groups"/>
    <property type="evidence" value="ECO:0007669"/>
    <property type="project" value="InterPro"/>
</dbReference>